<evidence type="ECO:0000313" key="2">
    <source>
        <dbReference type="EMBL" id="RFC55140.1"/>
    </source>
</evidence>
<protein>
    <recommendedName>
        <fullName evidence="4">Tetratricopeptide repeat protein</fullName>
    </recommendedName>
</protein>
<keyword evidence="3" id="KW-1185">Reference proteome</keyword>
<evidence type="ECO:0000313" key="3">
    <source>
        <dbReference type="Proteomes" id="UP000257127"/>
    </source>
</evidence>
<comment type="caution">
    <text evidence="2">The sequence shown here is derived from an EMBL/GenBank/DDBJ whole genome shotgun (WGS) entry which is preliminary data.</text>
</comment>
<keyword evidence="1" id="KW-0732">Signal</keyword>
<dbReference type="OrthoDB" id="639967at2"/>
<dbReference type="AlphaFoldDB" id="A0A3E1F004"/>
<reference evidence="2 3" key="1">
    <citation type="submission" date="2018-08" db="EMBL/GenBank/DDBJ databases">
        <title>The draft genome squence of Brumimicrobium sp. N62.</title>
        <authorList>
            <person name="Du Z.-J."/>
            <person name="Luo H.-R."/>
        </authorList>
    </citation>
    <scope>NUCLEOTIDE SEQUENCE [LARGE SCALE GENOMIC DNA]</scope>
    <source>
        <strain evidence="2 3">N62</strain>
    </source>
</reference>
<dbReference type="EMBL" id="QURB01000002">
    <property type="protein sequence ID" value="RFC55140.1"/>
    <property type="molecule type" value="Genomic_DNA"/>
</dbReference>
<organism evidence="2 3">
    <name type="scientific">Brumimicrobium aurantiacum</name>
    <dbReference type="NCBI Taxonomy" id="1737063"/>
    <lineage>
        <taxon>Bacteria</taxon>
        <taxon>Pseudomonadati</taxon>
        <taxon>Bacteroidota</taxon>
        <taxon>Flavobacteriia</taxon>
        <taxon>Flavobacteriales</taxon>
        <taxon>Crocinitomicaceae</taxon>
        <taxon>Brumimicrobium</taxon>
    </lineage>
</organism>
<accession>A0A3E1F004</accession>
<dbReference type="Proteomes" id="UP000257127">
    <property type="component" value="Unassembled WGS sequence"/>
</dbReference>
<name>A0A3E1F004_9FLAO</name>
<dbReference type="RefSeq" id="WP_116880119.1">
    <property type="nucleotide sequence ID" value="NZ_QURB01000002.1"/>
</dbReference>
<feature type="chain" id="PRO_5017586371" description="Tetratricopeptide repeat protein" evidence="1">
    <location>
        <begin position="20"/>
        <end position="754"/>
    </location>
</feature>
<proteinExistence type="predicted"/>
<evidence type="ECO:0008006" key="4">
    <source>
        <dbReference type="Google" id="ProtNLM"/>
    </source>
</evidence>
<evidence type="ECO:0000256" key="1">
    <source>
        <dbReference type="SAM" id="SignalP"/>
    </source>
</evidence>
<sequence length="754" mass="89563">MKFWIAFLLFLSSIFNVNACGPWYPYGEETRFSLLYPGWFDNGGLSEFYYSADIIAESYEFSAENDQNVLDWWELIDKNVDKSSVFHVLYGLSTQEILEAKSEAFIDALKYKGKEEYIDYLVFAKTYSHLNAYNYNYWERNDSHNDSMRELAADLAIQKAVNSTEEQLKRRYAFLALRFQYYNNNKEEVLSIYQEYFQGKGTLAIDRWAEFHRLSYEDNPVKRNLRVAQLFNSVHSKRRSLWNLFDIQTPMENVLALATTNREKANVHAMYILRQQGKTFEDIQEIHRLNPENELLNFHIIREVNKLENWILGPEITAFEPVIYPHETPYDIENEIIQERIQEDRMYAHELMDWLIINQNSINHEVYTSSIATLSLITKTYSIGIEAIEKHRFESSDLKNWKDNMLILLNAHDQKKPNFKSLCIDSLTLSGEQLNNKFIFAIGRRLEFSGNLTEAILMFSHLNSDYRYDSFVWHESNGLAAYNIDFYSNVFDYFDANYSAKEVEKSWKAIYKSKYDGLGTSLKSDRYNWLDLIGTKYLREENLKKSISTWEKLPNEYWYSDARNYDDYLQANPFYSDFYSSHKPTKGDTVSYTKLEIAQELQKRIQKSKRLKGNEKAKVLFEIANCYYNMTQYGNSWMMKRYYWSIYNYNTIYADNEDFNTCFNAIDYYLRAKKAATSGDFKALCLRMAGKCEKFALRFNTNYGEYENQEVVSYGDYIYLNNEYFNQLQKEFPNDHEELMSNCFSFDRYYNSIK</sequence>
<feature type="signal peptide" evidence="1">
    <location>
        <begin position="1"/>
        <end position="19"/>
    </location>
</feature>
<gene>
    <name evidence="2" type="ORF">DXU93_04785</name>
</gene>